<reference evidence="2 3" key="1">
    <citation type="submission" date="2016-06" db="EMBL/GenBank/DDBJ databases">
        <title>Comparative genomics of the ectomycorrhizal sister species Rhizopogon vinicolor and Rhizopogon vesiculosus (Basidiomycota: Boletales) reveals a divergence of the mating type B locus.</title>
        <authorList>
            <consortium name="DOE Joint Genome Institute"/>
            <person name="Mujic A.B."/>
            <person name="Kuo A."/>
            <person name="Tritt A."/>
            <person name="Lipzen A."/>
            <person name="Chen C."/>
            <person name="Johnson J."/>
            <person name="Sharma A."/>
            <person name="Barry K."/>
            <person name="Grigoriev I.V."/>
            <person name="Spatafora J.W."/>
        </authorList>
    </citation>
    <scope>NUCLEOTIDE SEQUENCE [LARGE SCALE GENOMIC DNA]</scope>
    <source>
        <strain evidence="2 3">AM-OR11-026</strain>
    </source>
</reference>
<dbReference type="InParanoid" id="A0A1B7MNE9"/>
<dbReference type="Proteomes" id="UP000092154">
    <property type="component" value="Unassembled WGS sequence"/>
</dbReference>
<protein>
    <submittedName>
        <fullName evidence="2">Uncharacterized protein</fullName>
    </submittedName>
</protein>
<organism evidence="2 3">
    <name type="scientific">Rhizopogon vinicolor AM-OR11-026</name>
    <dbReference type="NCBI Taxonomy" id="1314800"/>
    <lineage>
        <taxon>Eukaryota</taxon>
        <taxon>Fungi</taxon>
        <taxon>Dikarya</taxon>
        <taxon>Basidiomycota</taxon>
        <taxon>Agaricomycotina</taxon>
        <taxon>Agaricomycetes</taxon>
        <taxon>Agaricomycetidae</taxon>
        <taxon>Boletales</taxon>
        <taxon>Suillineae</taxon>
        <taxon>Rhizopogonaceae</taxon>
        <taxon>Rhizopogon</taxon>
    </lineage>
</organism>
<evidence type="ECO:0000256" key="1">
    <source>
        <dbReference type="SAM" id="MobiDB-lite"/>
    </source>
</evidence>
<keyword evidence="3" id="KW-1185">Reference proteome</keyword>
<feature type="region of interest" description="Disordered" evidence="1">
    <location>
        <begin position="243"/>
        <end position="278"/>
    </location>
</feature>
<dbReference type="OrthoDB" id="2633739at2759"/>
<evidence type="ECO:0000313" key="3">
    <source>
        <dbReference type="Proteomes" id="UP000092154"/>
    </source>
</evidence>
<gene>
    <name evidence="2" type="ORF">K503DRAFT_803839</name>
</gene>
<feature type="compositionally biased region" description="Polar residues" evidence="1">
    <location>
        <begin position="249"/>
        <end position="260"/>
    </location>
</feature>
<sequence>MFELTRQDSLVDVEALLEELRNLPGANEYYTPSEPGSASLTKELNDIYSGFIGQFLTPDITIYFALYHWLAFLIEPSIITAEHRKQIVDILELASVVFESFVSVAAKLERIRDPLGNYPTDSCIRACLTKVIDQCLASPKYSNDISPKLQKLKLMIEEREAVALASMASDTKWLTDLFGSEFNESDETWLSENIPDAALDIVAQGLSTAPISNTASTPLPPTTAKLTRTYSVVLDTQLQEARRTRPLAASQSLNVIPSSDSRPKKGLPRRGVSLSRTQSLSTILPPQAQHRVMTALGTVTEE</sequence>
<dbReference type="AlphaFoldDB" id="A0A1B7MNE9"/>
<name>A0A1B7MNE9_9AGAM</name>
<evidence type="ECO:0000313" key="2">
    <source>
        <dbReference type="EMBL" id="OAX34127.1"/>
    </source>
</evidence>
<dbReference type="EMBL" id="KV448655">
    <property type="protein sequence ID" value="OAX34127.1"/>
    <property type="molecule type" value="Genomic_DNA"/>
</dbReference>
<proteinExistence type="predicted"/>
<accession>A0A1B7MNE9</accession>